<accession>A0A8H2SEQ6</accession>
<feature type="transmembrane region" description="Helical" evidence="1">
    <location>
        <begin position="93"/>
        <end position="115"/>
    </location>
</feature>
<organism evidence="2">
    <name type="scientific">Sciadopitys verticillata</name>
    <name type="common">Japanese umbrella-pine</name>
    <name type="synonym">Taxus verticillata</name>
    <dbReference type="NCBI Taxonomy" id="28979"/>
    <lineage>
        <taxon>Eukaryota</taxon>
        <taxon>Viridiplantae</taxon>
        <taxon>Streptophyta</taxon>
        <taxon>Embryophyta</taxon>
        <taxon>Tracheophyta</taxon>
        <taxon>Spermatophyta</taxon>
        <taxon>Pinopsida</taxon>
        <taxon>Pinidae</taxon>
        <taxon>Conifers II</taxon>
        <taxon>Cupressales</taxon>
        <taxon>Sciadopityaceae</taxon>
        <taxon>Sciadopitys</taxon>
    </lineage>
</organism>
<dbReference type="EMBL" id="MW354429">
    <property type="protein sequence ID" value="QXE44241.1"/>
    <property type="molecule type" value="Genomic_DNA"/>
</dbReference>
<geneLocation type="mitochondrion" evidence="2"/>
<evidence type="ECO:0000313" key="2">
    <source>
        <dbReference type="EMBL" id="QXE44241.1"/>
    </source>
</evidence>
<dbReference type="AlphaFoldDB" id="A0A8H2SEQ6"/>
<dbReference type="GO" id="GO:0045273">
    <property type="term" value="C:respiratory chain complex II (succinate dehydrogenase)"/>
    <property type="evidence" value="ECO:0007669"/>
    <property type="project" value="InterPro"/>
</dbReference>
<dbReference type="InterPro" id="IPR044963">
    <property type="entry name" value="SDH4"/>
</dbReference>
<protein>
    <submittedName>
        <fullName evidence="2">Succinate dehydrogenase cytochrome subunit 4</fullName>
    </submittedName>
</protein>
<sequence length="165" mass="18884">MVLAFRRRGSVIPICLYLLVGRSMKGRTAELVNESFLSEAELNRIFTTSLLPLMIISQVVHATLLPNIYSFRHIHAGIQEIMADYVHQGMTRNLIFIFLESFFLIVIKDVLLFPFRCAHKWNNLMENKCGRRGAFSSCRYSARGIIENLECLTVSPTFLRKVSGI</sequence>
<dbReference type="GO" id="GO:0006121">
    <property type="term" value="P:mitochondrial electron transport, succinate to ubiquinone"/>
    <property type="evidence" value="ECO:0007669"/>
    <property type="project" value="InterPro"/>
</dbReference>
<keyword evidence="2" id="KW-0496">Mitochondrion</keyword>
<dbReference type="GO" id="GO:0006099">
    <property type="term" value="P:tricarboxylic acid cycle"/>
    <property type="evidence" value="ECO:0007669"/>
    <property type="project" value="InterPro"/>
</dbReference>
<proteinExistence type="predicted"/>
<reference evidence="2" key="1">
    <citation type="submission" date="2020-12" db="EMBL/GenBank/DDBJ databases">
        <title>Both Conifer II and Gnetales are characterized by a high frequency of ancient mitochondrial gene transfer to the nuclear genome.</title>
        <authorList>
            <person name="Kan S.L."/>
            <person name="Shen T."/>
            <person name="Ran J.H."/>
            <person name="Wang X.Q."/>
        </authorList>
    </citation>
    <scope>NUCLEOTIDE SEQUENCE</scope>
</reference>
<keyword evidence="1" id="KW-0812">Transmembrane</keyword>
<dbReference type="GO" id="GO:0005743">
    <property type="term" value="C:mitochondrial inner membrane"/>
    <property type="evidence" value="ECO:0007669"/>
    <property type="project" value="InterPro"/>
</dbReference>
<evidence type="ECO:0000256" key="1">
    <source>
        <dbReference type="SAM" id="Phobius"/>
    </source>
</evidence>
<keyword evidence="1" id="KW-0472">Membrane</keyword>
<keyword evidence="1" id="KW-1133">Transmembrane helix</keyword>
<dbReference type="PANTHER" id="PTHR36358">
    <property type="entry name" value="SUCCINATE DEHYDROGENASE SUBUNIT 4, MITOCHONDRIAL"/>
    <property type="match status" value="1"/>
</dbReference>
<gene>
    <name evidence="2" type="primary">sdh4</name>
</gene>
<name>A0A8H2SEQ6_SCIVE</name>
<dbReference type="PANTHER" id="PTHR36358:SF1">
    <property type="entry name" value="SUCCINATE DEHYDROGENASE SUBUNIT 4, MITOCHONDRIAL"/>
    <property type="match status" value="1"/>
</dbReference>